<organism evidence="1">
    <name type="scientific">Anguilla anguilla</name>
    <name type="common">European freshwater eel</name>
    <name type="synonym">Muraena anguilla</name>
    <dbReference type="NCBI Taxonomy" id="7936"/>
    <lineage>
        <taxon>Eukaryota</taxon>
        <taxon>Metazoa</taxon>
        <taxon>Chordata</taxon>
        <taxon>Craniata</taxon>
        <taxon>Vertebrata</taxon>
        <taxon>Euteleostomi</taxon>
        <taxon>Actinopterygii</taxon>
        <taxon>Neopterygii</taxon>
        <taxon>Teleostei</taxon>
        <taxon>Anguilliformes</taxon>
        <taxon>Anguillidae</taxon>
        <taxon>Anguilla</taxon>
    </lineage>
</organism>
<reference evidence="1" key="1">
    <citation type="submission" date="2014-11" db="EMBL/GenBank/DDBJ databases">
        <authorList>
            <person name="Amaro Gonzalez C."/>
        </authorList>
    </citation>
    <scope>NUCLEOTIDE SEQUENCE</scope>
</reference>
<proteinExistence type="predicted"/>
<dbReference type="EMBL" id="GBXM01104889">
    <property type="protein sequence ID" value="JAH03688.1"/>
    <property type="molecule type" value="Transcribed_RNA"/>
</dbReference>
<evidence type="ECO:0000313" key="1">
    <source>
        <dbReference type="EMBL" id="JAH03688.1"/>
    </source>
</evidence>
<protein>
    <submittedName>
        <fullName evidence="1">Uncharacterized protein</fullName>
    </submittedName>
</protein>
<name>A0A0E9PIL3_ANGAN</name>
<accession>A0A0E9PIL3</accession>
<dbReference type="AlphaFoldDB" id="A0A0E9PIL3"/>
<reference evidence="1" key="2">
    <citation type="journal article" date="2015" name="Fish Shellfish Immunol.">
        <title>Early steps in the European eel (Anguilla anguilla)-Vibrio vulnificus interaction in the gills: Role of the RtxA13 toxin.</title>
        <authorList>
            <person name="Callol A."/>
            <person name="Pajuelo D."/>
            <person name="Ebbesson L."/>
            <person name="Teles M."/>
            <person name="MacKenzie S."/>
            <person name="Amaro C."/>
        </authorList>
    </citation>
    <scope>NUCLEOTIDE SEQUENCE</scope>
</reference>
<sequence>MYSILNCRLESHYNNANKFFEAPDGQSCRQVGRRIHSFFKRTHTHASISQMDNTHINM</sequence>